<name>A0A9P8C5Y7_9HELO</name>
<feature type="region of interest" description="Disordered" evidence="1">
    <location>
        <begin position="63"/>
        <end position="306"/>
    </location>
</feature>
<accession>A0A9P8C5Y7</accession>
<dbReference type="EMBL" id="MU251454">
    <property type="protein sequence ID" value="KAG9234720.1"/>
    <property type="molecule type" value="Genomic_DNA"/>
</dbReference>
<evidence type="ECO:0000313" key="2">
    <source>
        <dbReference type="EMBL" id="KAG9234720.1"/>
    </source>
</evidence>
<feature type="compositionally biased region" description="Polar residues" evidence="1">
    <location>
        <begin position="254"/>
        <end position="269"/>
    </location>
</feature>
<sequence length="742" mass="82200">MSTFPSHMLTSIEAIVEDPDASDGRAISVLNSASRNKQQTPSSRVPGVLEALRIRFSGGWQKSHEDGAKAVDWEVPPDETSAPRPTKRRKVGRPILKQGISTGQTPQVIIRNPIKRPRSTRGKFTKAPASKVAGEKRQSTRNDPVHIEHSSFETPVLLEDIPSQEASKGSEQPQGTRRSKSDPSTKSSIPKRIASPPLVVSDAEVRSTEVNGIKRRTRSSTQKNVQLAAPTNAGGVSNILDDPSPGNAVDSGASRASPNRSFASVQTNEGPEELSSDEGGTDEADIVGSVSSADTPDRAHSKPPTTSELYTISLNFDHLDGLISSAKQIGSRYSKGTEASNAIINVKAAKTGLAKEIIRHIQHLQSCYKALANINPTSNTAQPVARENISTALNKLKENVGRIIETKLKHKIIGNQGASKDSIKLLLIDLYFIVFPTWLECIKLGMKVYNEGGALASAMREISITEMCTLLDCYTNLASAAIAQSIQPTYKDVHKKGDNTHSPGFSLERPTKTVLCDIHKLQSKFRRELVAIKKQATNQKTQPLQPEGQHIIDIEWEENLREADARRTEQENHRLAENHRHEREMRKRNAYIHQRQREDFVKIKREAAEEDASFQKRFRKLHQYTEAAHYVVGDGVTKATADWDDDDPFADDYERVHVFPEHNKSQVGPKKPWSDEETLAFILCMMEGGDDKFGRAAEQLACSMEEVFTAAKDLQEANDRAHERGELNAPEDSWTYKVWPGS</sequence>
<feature type="compositionally biased region" description="Acidic residues" evidence="1">
    <location>
        <begin position="270"/>
        <end position="285"/>
    </location>
</feature>
<feature type="compositionally biased region" description="Polar residues" evidence="1">
    <location>
        <begin position="164"/>
        <end position="188"/>
    </location>
</feature>
<keyword evidence="3" id="KW-1185">Reference proteome</keyword>
<comment type="caution">
    <text evidence="2">The sequence shown here is derived from an EMBL/GenBank/DDBJ whole genome shotgun (WGS) entry which is preliminary data.</text>
</comment>
<gene>
    <name evidence="2" type="ORF">BJ875DRAFT_441027</name>
</gene>
<feature type="compositionally biased region" description="Basic residues" evidence="1">
    <location>
        <begin position="113"/>
        <end position="124"/>
    </location>
</feature>
<evidence type="ECO:0000256" key="1">
    <source>
        <dbReference type="SAM" id="MobiDB-lite"/>
    </source>
</evidence>
<feature type="compositionally biased region" description="Basic and acidic residues" evidence="1">
    <location>
        <begin position="133"/>
        <end position="151"/>
    </location>
</feature>
<organism evidence="2 3">
    <name type="scientific">Amylocarpus encephaloides</name>
    <dbReference type="NCBI Taxonomy" id="45428"/>
    <lineage>
        <taxon>Eukaryota</taxon>
        <taxon>Fungi</taxon>
        <taxon>Dikarya</taxon>
        <taxon>Ascomycota</taxon>
        <taxon>Pezizomycotina</taxon>
        <taxon>Leotiomycetes</taxon>
        <taxon>Helotiales</taxon>
        <taxon>Helotiales incertae sedis</taxon>
        <taxon>Amylocarpus</taxon>
    </lineage>
</organism>
<dbReference type="Proteomes" id="UP000824998">
    <property type="component" value="Unassembled WGS sequence"/>
</dbReference>
<proteinExistence type="predicted"/>
<evidence type="ECO:0000313" key="3">
    <source>
        <dbReference type="Proteomes" id="UP000824998"/>
    </source>
</evidence>
<dbReference type="OrthoDB" id="3439676at2759"/>
<dbReference type="AlphaFoldDB" id="A0A9P8C5Y7"/>
<protein>
    <submittedName>
        <fullName evidence="2">Uncharacterized protein</fullName>
    </submittedName>
</protein>
<feature type="compositionally biased region" description="Basic and acidic residues" evidence="1">
    <location>
        <begin position="63"/>
        <end position="72"/>
    </location>
</feature>
<reference evidence="2" key="1">
    <citation type="journal article" date="2021" name="IMA Fungus">
        <title>Genomic characterization of three marine fungi, including Emericellopsis atlantica sp. nov. with signatures of a generalist lifestyle and marine biomass degradation.</title>
        <authorList>
            <person name="Hagestad O.C."/>
            <person name="Hou L."/>
            <person name="Andersen J.H."/>
            <person name="Hansen E.H."/>
            <person name="Altermark B."/>
            <person name="Li C."/>
            <person name="Kuhnert E."/>
            <person name="Cox R.J."/>
            <person name="Crous P.W."/>
            <person name="Spatafora J.W."/>
            <person name="Lail K."/>
            <person name="Amirebrahimi M."/>
            <person name="Lipzen A."/>
            <person name="Pangilinan J."/>
            <person name="Andreopoulos W."/>
            <person name="Hayes R.D."/>
            <person name="Ng V."/>
            <person name="Grigoriev I.V."/>
            <person name="Jackson S.A."/>
            <person name="Sutton T.D.S."/>
            <person name="Dobson A.D.W."/>
            <person name="Rama T."/>
        </authorList>
    </citation>
    <scope>NUCLEOTIDE SEQUENCE</scope>
    <source>
        <strain evidence="2">TRa018bII</strain>
    </source>
</reference>